<evidence type="ECO:0000256" key="1">
    <source>
        <dbReference type="SAM" id="MobiDB-lite"/>
    </source>
</evidence>
<proteinExistence type="predicted"/>
<organism evidence="2 3">
    <name type="scientific">Aldrovandia affinis</name>
    <dbReference type="NCBI Taxonomy" id="143900"/>
    <lineage>
        <taxon>Eukaryota</taxon>
        <taxon>Metazoa</taxon>
        <taxon>Chordata</taxon>
        <taxon>Craniata</taxon>
        <taxon>Vertebrata</taxon>
        <taxon>Euteleostomi</taxon>
        <taxon>Actinopterygii</taxon>
        <taxon>Neopterygii</taxon>
        <taxon>Teleostei</taxon>
        <taxon>Notacanthiformes</taxon>
        <taxon>Halosauridae</taxon>
        <taxon>Aldrovandia</taxon>
    </lineage>
</organism>
<accession>A0AAD7T2S5</accession>
<dbReference type="Proteomes" id="UP001221898">
    <property type="component" value="Unassembled WGS sequence"/>
</dbReference>
<dbReference type="EMBL" id="JAINUG010000017">
    <property type="protein sequence ID" value="KAJ8412953.1"/>
    <property type="molecule type" value="Genomic_DNA"/>
</dbReference>
<evidence type="ECO:0000313" key="3">
    <source>
        <dbReference type="Proteomes" id="UP001221898"/>
    </source>
</evidence>
<gene>
    <name evidence="2" type="ORF">AAFF_G00105350</name>
</gene>
<feature type="region of interest" description="Disordered" evidence="1">
    <location>
        <begin position="52"/>
        <end position="72"/>
    </location>
</feature>
<dbReference type="AlphaFoldDB" id="A0AAD7T2S5"/>
<comment type="caution">
    <text evidence="2">The sequence shown here is derived from an EMBL/GenBank/DDBJ whole genome shotgun (WGS) entry which is preliminary data.</text>
</comment>
<name>A0AAD7T2S5_9TELE</name>
<reference evidence="2" key="1">
    <citation type="journal article" date="2023" name="Science">
        <title>Genome structures resolve the early diversification of teleost fishes.</title>
        <authorList>
            <person name="Parey E."/>
            <person name="Louis A."/>
            <person name="Montfort J."/>
            <person name="Bouchez O."/>
            <person name="Roques C."/>
            <person name="Iampietro C."/>
            <person name="Lluch J."/>
            <person name="Castinel A."/>
            <person name="Donnadieu C."/>
            <person name="Desvignes T."/>
            <person name="Floi Bucao C."/>
            <person name="Jouanno E."/>
            <person name="Wen M."/>
            <person name="Mejri S."/>
            <person name="Dirks R."/>
            <person name="Jansen H."/>
            <person name="Henkel C."/>
            <person name="Chen W.J."/>
            <person name="Zahm M."/>
            <person name="Cabau C."/>
            <person name="Klopp C."/>
            <person name="Thompson A.W."/>
            <person name="Robinson-Rechavi M."/>
            <person name="Braasch I."/>
            <person name="Lecointre G."/>
            <person name="Bobe J."/>
            <person name="Postlethwait J.H."/>
            <person name="Berthelot C."/>
            <person name="Roest Crollius H."/>
            <person name="Guiguen Y."/>
        </authorList>
    </citation>
    <scope>NUCLEOTIDE SEQUENCE</scope>
    <source>
        <strain evidence="2">NC1722</strain>
    </source>
</reference>
<feature type="compositionally biased region" description="Pro residues" evidence="1">
    <location>
        <begin position="60"/>
        <end position="71"/>
    </location>
</feature>
<evidence type="ECO:0000313" key="2">
    <source>
        <dbReference type="EMBL" id="KAJ8412953.1"/>
    </source>
</evidence>
<sequence>MRTDPAYCLKPEGPWWHKPWGKNKQRLPVIPTVSCWREGGGGGGDGAVIKKKGGKRMANPYPPSTPPPIPHPWESLVPSVPPEKPEKARHFHLVPTGTKNLPVAGAPAPASCQRELYNSMCVLRKPS</sequence>
<protein>
    <submittedName>
        <fullName evidence="2">Uncharacterized protein</fullName>
    </submittedName>
</protein>
<keyword evidence="3" id="KW-1185">Reference proteome</keyword>